<keyword evidence="7 15" id="KW-0808">Transferase</keyword>
<comment type="catalytic activity">
    <reaction evidence="14 15">
        <text>N(4)-{beta-D-GlcNAc-(1-&gt;2)-alpha-D-Man-(1-&gt;3)-[beta-D-GlcNAc-(1-&gt;2)-alpha-D-Man-(1-&gt;6)]-beta-D-Man-(1-&gt;4)-beta-D-GlcNAc-(1-&gt;4)-beta-D-GlcNAc}-L-asparaginyl-[protein] + GDP-beta-L-fucose = an N(4)-{beta-D-GlcNAc-(1-&gt;2)-alpha-D-Man-(1-&gt;3)-[beta-D-GlcNAc-(1-&gt;2)-alpha-D-Man-(1-&gt;6)]-beta-D-Man-(1-&gt;4)-beta-D-GlcNAc-(1-&gt;4)-[alpha-L-Fuc-(1-&gt;6)]-beta-D-GlcNAc}-L-asparaginyl-[protein] + GDP + H(+)</text>
        <dbReference type="Rhea" id="RHEA:12985"/>
        <dbReference type="Rhea" id="RHEA-COMP:13526"/>
        <dbReference type="Rhea" id="RHEA-COMP:13532"/>
        <dbReference type="ChEBI" id="CHEBI:15378"/>
        <dbReference type="ChEBI" id="CHEBI:57273"/>
        <dbReference type="ChEBI" id="CHEBI:58189"/>
        <dbReference type="ChEBI" id="CHEBI:60651"/>
        <dbReference type="ChEBI" id="CHEBI:137207"/>
        <dbReference type="EC" id="2.4.1.68"/>
    </reaction>
</comment>
<keyword evidence="10" id="KW-1133">Transmembrane helix</keyword>
<dbReference type="GO" id="GO:0006487">
    <property type="term" value="P:protein N-linked glycosylation"/>
    <property type="evidence" value="ECO:0007669"/>
    <property type="project" value="TreeGrafter"/>
</dbReference>
<evidence type="ECO:0000256" key="15">
    <source>
        <dbReference type="PIRNR" id="PIRNR000472"/>
    </source>
</evidence>
<evidence type="ECO:0000256" key="10">
    <source>
        <dbReference type="ARBA" id="ARBA00022989"/>
    </source>
</evidence>
<evidence type="ECO:0000256" key="2">
    <source>
        <dbReference type="ARBA" id="ARBA00004922"/>
    </source>
</evidence>
<evidence type="ECO:0000256" key="16">
    <source>
        <dbReference type="PIRSR" id="PIRSR000472-50"/>
    </source>
</evidence>
<evidence type="ECO:0000256" key="7">
    <source>
        <dbReference type="ARBA" id="ARBA00022679"/>
    </source>
</evidence>
<dbReference type="KEGG" id="bbel:109482802"/>
<keyword evidence="5" id="KW-0728">SH3 domain</keyword>
<keyword evidence="6 15" id="KW-0328">Glycosyltransferase</keyword>
<accession>A0A6P5AH85</accession>
<dbReference type="InterPro" id="IPR036028">
    <property type="entry name" value="SH3-like_dom_sf"/>
</dbReference>
<keyword evidence="9" id="KW-0735">Signal-anchor</keyword>
<dbReference type="GO" id="GO:0008424">
    <property type="term" value="F:glycoprotein 6-alpha-L-fucosyltransferase activity"/>
    <property type="evidence" value="ECO:0007669"/>
    <property type="project" value="UniProtKB-EC"/>
</dbReference>
<dbReference type="Proteomes" id="UP000515135">
    <property type="component" value="Unplaced"/>
</dbReference>
<organism evidence="24 25">
    <name type="scientific">Branchiostoma belcheri</name>
    <name type="common">Amphioxus</name>
    <dbReference type="NCBI Taxonomy" id="7741"/>
    <lineage>
        <taxon>Eukaryota</taxon>
        <taxon>Metazoa</taxon>
        <taxon>Chordata</taxon>
        <taxon>Cephalochordata</taxon>
        <taxon>Leptocardii</taxon>
        <taxon>Amphioxiformes</taxon>
        <taxon>Branchiostomatidae</taxon>
        <taxon>Branchiostoma</taxon>
    </lineage>
</organism>
<dbReference type="GeneID" id="109482802"/>
<evidence type="ECO:0000259" key="23">
    <source>
        <dbReference type="PROSITE" id="PS51659"/>
    </source>
</evidence>
<name>A0A6P5AH85_BRABE</name>
<dbReference type="PIRSF" id="PIRSF000472">
    <property type="entry name" value="Alpha1_6FUT_euk"/>
    <property type="match status" value="1"/>
</dbReference>
<feature type="disulfide bond" evidence="18">
    <location>
        <begin position="471"/>
        <end position="478"/>
    </location>
</feature>
<dbReference type="SUPFAM" id="SSF50044">
    <property type="entry name" value="SH3-domain"/>
    <property type="match status" value="1"/>
</dbReference>
<proteinExistence type="inferred from homology"/>
<gene>
    <name evidence="25" type="primary">LOC109482802</name>
</gene>
<evidence type="ECO:0000256" key="9">
    <source>
        <dbReference type="ARBA" id="ARBA00022968"/>
    </source>
</evidence>
<evidence type="ECO:0000256" key="17">
    <source>
        <dbReference type="PIRSR" id="PIRSR000472-51"/>
    </source>
</evidence>
<evidence type="ECO:0000256" key="20">
    <source>
        <dbReference type="SAM" id="Coils"/>
    </source>
</evidence>
<dbReference type="PANTHER" id="PTHR13132">
    <property type="entry name" value="ALPHA- 1,6 -FUCOSYLTRANSFERASE"/>
    <property type="match status" value="1"/>
</dbReference>
<keyword evidence="12 15" id="KW-0472">Membrane</keyword>
<feature type="disulfide bond" evidence="18">
    <location>
        <begin position="218"/>
        <end position="236"/>
    </location>
</feature>
<evidence type="ECO:0000256" key="12">
    <source>
        <dbReference type="ARBA" id="ARBA00023136"/>
    </source>
</evidence>
<protein>
    <recommendedName>
        <fullName evidence="4 15">Alpha-(1,6)-fucosyltransferase</fullName>
        <ecNumber evidence="3 15">2.4.1.68</ecNumber>
    </recommendedName>
</protein>
<evidence type="ECO:0000256" key="13">
    <source>
        <dbReference type="ARBA" id="ARBA00023157"/>
    </source>
</evidence>
<feature type="chain" id="PRO_5028387392" description="Alpha-(1,6)-fucosyltransferase" evidence="22">
    <location>
        <begin position="25"/>
        <end position="583"/>
    </location>
</feature>
<dbReference type="FunFam" id="2.30.30.40:FF:000070">
    <property type="entry name" value="Alpha-(1,6)-fucosyltransferase"/>
    <property type="match status" value="1"/>
</dbReference>
<feature type="region of interest" description="Important for donor substrate binding" evidence="16 19">
    <location>
        <begin position="371"/>
        <end position="372"/>
    </location>
</feature>
<evidence type="ECO:0000256" key="19">
    <source>
        <dbReference type="PROSITE-ProRule" id="PRU00992"/>
    </source>
</evidence>
<dbReference type="InterPro" id="IPR045573">
    <property type="entry name" value="Fut8_N_cat"/>
</dbReference>
<dbReference type="GO" id="GO:0032580">
    <property type="term" value="C:Golgi cisterna membrane"/>
    <property type="evidence" value="ECO:0007669"/>
    <property type="project" value="UniProtKB-SubCell"/>
</dbReference>
<evidence type="ECO:0000256" key="21">
    <source>
        <dbReference type="SAM" id="MobiDB-lite"/>
    </source>
</evidence>
<keyword evidence="13 18" id="KW-1015">Disulfide bond</keyword>
<dbReference type="Pfam" id="PF19745">
    <property type="entry name" value="FUT8_N_cat"/>
    <property type="match status" value="1"/>
</dbReference>
<evidence type="ECO:0000256" key="8">
    <source>
        <dbReference type="ARBA" id="ARBA00022692"/>
    </source>
</evidence>
<dbReference type="UniPathway" id="UPA00378"/>
<dbReference type="Gene3D" id="2.30.30.40">
    <property type="entry name" value="SH3 Domains"/>
    <property type="match status" value="1"/>
</dbReference>
<evidence type="ECO:0000256" key="1">
    <source>
        <dbReference type="ARBA" id="ARBA00004447"/>
    </source>
</evidence>
<comment type="function">
    <text evidence="15">Catalyzes the addition of fucose in alpha 1-6 linkage to the first GlcNAc residue, next to the peptide chains in N-glycans.</text>
</comment>
<comment type="subcellular location">
    <subcellularLocation>
        <location evidence="1">Golgi apparatus</location>
        <location evidence="1">Golgi stack membrane</location>
        <topology evidence="1">Single-pass type II membrane protein</topology>
    </subcellularLocation>
</comment>
<dbReference type="FunFam" id="3.40.50.11350:FF:000001">
    <property type="entry name" value="Alpha-(1,6)-fucosyltransferase"/>
    <property type="match status" value="1"/>
</dbReference>
<comment type="similarity">
    <text evidence="15 19">Belongs to the glycosyltransferase 23 family.</text>
</comment>
<reference evidence="25" key="1">
    <citation type="submission" date="2025-08" db="UniProtKB">
        <authorList>
            <consortium name="RefSeq"/>
        </authorList>
    </citation>
    <scope>IDENTIFICATION</scope>
    <source>
        <tissue evidence="25">Gonad</tissue>
    </source>
</reference>
<keyword evidence="22" id="KW-0732">Signal</keyword>
<dbReference type="CDD" id="cd11300">
    <property type="entry name" value="Fut8_like"/>
    <property type="match status" value="1"/>
</dbReference>
<feature type="domain" description="GT23" evidence="23">
    <location>
        <begin position="212"/>
        <end position="499"/>
    </location>
</feature>
<evidence type="ECO:0000313" key="25">
    <source>
        <dbReference type="RefSeq" id="XP_019641201.1"/>
    </source>
</evidence>
<keyword evidence="11 15" id="KW-0333">Golgi apparatus</keyword>
<feature type="short sequence motif" description="SH3-binding" evidence="17">
    <location>
        <begin position="305"/>
        <end position="311"/>
    </location>
</feature>
<evidence type="ECO:0000313" key="24">
    <source>
        <dbReference type="Proteomes" id="UP000515135"/>
    </source>
</evidence>
<evidence type="ECO:0000256" key="5">
    <source>
        <dbReference type="ARBA" id="ARBA00022443"/>
    </source>
</evidence>
<dbReference type="PANTHER" id="PTHR13132:SF29">
    <property type="entry name" value="ALPHA-(1,6)-FUCOSYLTRANSFERASE"/>
    <property type="match status" value="1"/>
</dbReference>
<feature type="compositionally biased region" description="Polar residues" evidence="21">
    <location>
        <begin position="97"/>
        <end position="106"/>
    </location>
</feature>
<dbReference type="EC" id="2.4.1.68" evidence="3 15"/>
<dbReference type="RefSeq" id="XP_019641201.1">
    <property type="nucleotide sequence ID" value="XM_019785642.1"/>
</dbReference>
<evidence type="ECO:0000256" key="6">
    <source>
        <dbReference type="ARBA" id="ARBA00022676"/>
    </source>
</evidence>
<dbReference type="CDD" id="cd11792">
    <property type="entry name" value="SH3_Fut8"/>
    <property type="match status" value="1"/>
</dbReference>
<dbReference type="Gene3D" id="3.40.50.11350">
    <property type="match status" value="1"/>
</dbReference>
<evidence type="ECO:0000256" key="14">
    <source>
        <dbReference type="ARBA" id="ARBA00093238"/>
    </source>
</evidence>
<dbReference type="Gene3D" id="1.10.287.1060">
    <property type="entry name" value="ESAT-6-like"/>
    <property type="match status" value="1"/>
</dbReference>
<feature type="signal peptide" evidence="22">
    <location>
        <begin position="1"/>
        <end position="24"/>
    </location>
</feature>
<dbReference type="PROSITE" id="PS51659">
    <property type="entry name" value="GT23"/>
    <property type="match status" value="1"/>
</dbReference>
<dbReference type="InterPro" id="IPR035653">
    <property type="entry name" value="Fut8_SH3"/>
</dbReference>
<evidence type="ECO:0000256" key="18">
    <source>
        <dbReference type="PIRSR" id="PIRSR000472-52"/>
    </source>
</evidence>
<dbReference type="AlphaFoldDB" id="A0A6P5AH85"/>
<keyword evidence="24" id="KW-1185">Reference proteome</keyword>
<evidence type="ECO:0000256" key="22">
    <source>
        <dbReference type="SAM" id="SignalP"/>
    </source>
</evidence>
<evidence type="ECO:0000256" key="3">
    <source>
        <dbReference type="ARBA" id="ARBA00012660"/>
    </source>
</evidence>
<sequence length="583" mass="66931">MGTMMKFLLLTLALWLLLLVYMLGNFYTGDPSAKSSHDLARALAELEKMKQQNEELRRMADELRVSARDLHHDQVQMSQDVDRVSLLQEQLAKCESDANSNKQQAPAGSLDYPSKRHEQLQRKVENGVREMWYLVKAQLKLMKSDSQAASVTDRIDNLLSDLGDHQRTILSDTQQLRDVDGGLEWRRQEAQALQDLVQRRLHYLQNPKDCSKAKKLLCNLNKGCGYGCQLHHVVYCFMVAYGTERTMILNSQGWRYSSGGWEKVFLPLSETCTDPSGSSRGPWKGEEKSKDTQVVEMPIVDSIYPRPPYLPLGIPQDLSDRLLRLHGNPSVWFIAQFVLYLQRYQPHLQQDIEETAQRLGFQHPIVGIHVRRTDKINTEAAYHSIAEYMEWVEEYYQLLQKSEEVQKKRVYLATDDSSLLKEAQKQYPDYEFVSDNAISKSAGLSSRYTDSALRGVIIDIHFLAHSDYLVCTFSSQVCRVAYEIMQTLKPDAAANFHSLDDIYYFGGQGDHNQVAIAKHERRSQQEIYLEPGDEVGIAGNHWDGYSKGVNRRTHKSGLYPSYKVEEKIELVKYPTYPEVEENS</sequence>
<feature type="disulfide bond" evidence="18">
    <location>
        <begin position="224"/>
        <end position="228"/>
    </location>
</feature>
<dbReference type="OrthoDB" id="2014825at2759"/>
<evidence type="ECO:0000256" key="11">
    <source>
        <dbReference type="ARBA" id="ARBA00023034"/>
    </source>
</evidence>
<keyword evidence="8" id="KW-0812">Transmembrane</keyword>
<keyword evidence="20" id="KW-0175">Coiled coil</keyword>
<dbReference type="InterPro" id="IPR015827">
    <property type="entry name" value="Fut8"/>
</dbReference>
<feature type="region of interest" description="Disordered" evidence="21">
    <location>
        <begin position="95"/>
        <end position="117"/>
    </location>
</feature>
<comment type="pathway">
    <text evidence="2 15">Protein modification; protein glycosylation.</text>
</comment>
<dbReference type="InterPro" id="IPR027350">
    <property type="entry name" value="GT23_dom"/>
</dbReference>
<feature type="coiled-coil region" evidence="20">
    <location>
        <begin position="39"/>
        <end position="69"/>
    </location>
</feature>
<feature type="disulfide bond" evidence="18">
    <location>
        <begin position="210"/>
        <end position="272"/>
    </location>
</feature>
<evidence type="ECO:0000256" key="4">
    <source>
        <dbReference type="ARBA" id="ARBA00018201"/>
    </source>
</evidence>